<keyword evidence="3" id="KW-0328">Glycosyltransferase</keyword>
<feature type="transmembrane region" description="Helical" evidence="2">
    <location>
        <begin position="408"/>
        <end position="432"/>
    </location>
</feature>
<feature type="transmembrane region" description="Helical" evidence="2">
    <location>
        <begin position="653"/>
        <end position="673"/>
    </location>
</feature>
<dbReference type="SUPFAM" id="SSF53448">
    <property type="entry name" value="Nucleotide-diphospho-sugar transferases"/>
    <property type="match status" value="1"/>
</dbReference>
<organism evidence="3 4">
    <name type="scientific">Lysobacter korlensis</name>
    <dbReference type="NCBI Taxonomy" id="553636"/>
    <lineage>
        <taxon>Bacteria</taxon>
        <taxon>Pseudomonadati</taxon>
        <taxon>Pseudomonadota</taxon>
        <taxon>Gammaproteobacteria</taxon>
        <taxon>Lysobacterales</taxon>
        <taxon>Lysobacteraceae</taxon>
        <taxon>Lysobacter</taxon>
    </lineage>
</organism>
<keyword evidence="4" id="KW-1185">Reference proteome</keyword>
<feature type="transmembrane region" description="Helical" evidence="2">
    <location>
        <begin position="492"/>
        <end position="512"/>
    </location>
</feature>
<name>A0ABV6RYL4_9GAMM</name>
<feature type="transmembrane region" description="Helical" evidence="2">
    <location>
        <begin position="709"/>
        <end position="729"/>
    </location>
</feature>
<dbReference type="GO" id="GO:0016757">
    <property type="term" value="F:glycosyltransferase activity"/>
    <property type="evidence" value="ECO:0007669"/>
    <property type="project" value="UniProtKB-KW"/>
</dbReference>
<feature type="compositionally biased region" description="Acidic residues" evidence="1">
    <location>
        <begin position="922"/>
        <end position="938"/>
    </location>
</feature>
<evidence type="ECO:0000313" key="4">
    <source>
        <dbReference type="Proteomes" id="UP001589896"/>
    </source>
</evidence>
<feature type="transmembrane region" description="Helical" evidence="2">
    <location>
        <begin position="359"/>
        <end position="388"/>
    </location>
</feature>
<dbReference type="Pfam" id="PF13641">
    <property type="entry name" value="Glyco_tranf_2_3"/>
    <property type="match status" value="1"/>
</dbReference>
<gene>
    <name evidence="3" type="ORF">ACFFGH_29905</name>
</gene>
<dbReference type="Proteomes" id="UP001589896">
    <property type="component" value="Unassembled WGS sequence"/>
</dbReference>
<sequence>MQPRVTAILVARNGGEALSRTLAALRSQTRGPDALVAVDAGSSDDSPARLAAEGAGQVVLLGKSALGAAVTAGLNAAEGAQQPEDWLWILTADSEPEPGALGALLAAVEVAPSVAVAGPKLMRADAPDTIARYGESMTSLGASVVVVENELDQAQHDTLIDVLAVSAGGMLVRRSTWTELRGFDPALAAFDAALDFCVRVRLAGSRVVGVPAARIRSGGGPEEFLRPGAPDRVRSRLARTAQLHRRMVYAPFWAVPLHWLSLLPLALLRSVWHLVLKRPEHIGGEFRSALRTAFAFGPVAVARRNLRRKRRVGWGAIAPLRLTGAALRDRRAGADATAEGVGASAVGIARPSLLSAGGIWVVAALAITGLVVFGRLLGAPAIAGGALAPLSGTVGELWTNAAYGWRDVGLGFSGAADPFAFLLAVLGSLTFWSPSTSVVLLYLTSLPLAGLAAWYAASRITVRPWPAVLSAVAWALAPTFLSALAEGRLGAVLAHLLLPWLVAAALGAARSWSAAGTAALLFAGTTAAAPVLAPVLLLAWLALTVARHRQLSRMLVIPVPALVLFLPLLVQQLAEGNPLGLLADPGLPAPYAAAPPWQLAMGMPSEGLGGWTALTDGGLPAGLGLVLALALVAPLVVLAVLAPFSRSQAIAPLLVAIAGLVTAVAATRIAVAVSGSDPVAIWPGTGLSLYWLGLLLAAALALDPVRRVAFAPALATAVTAAALAAPLMVQGIAGAGAVGPSTGRMLPAFVDAEAATDPHVGTLVLRTVDDGIAATVHRGAGTTLDDRSTIASTSRALTAEGARLAELTANLGTQTGFAAGKALEELGLDFVLLEPAVGAEAGESAMRLAATLDASPVLVPVGDTAHGLLWRYTDADQTVQAAPPAEPRGALRVGTLTAGSAALGLALLLAVPTGRRGGRIDQDDDGSPATTFDEDDSV</sequence>
<dbReference type="PANTHER" id="PTHR43685">
    <property type="entry name" value="GLYCOSYLTRANSFERASE"/>
    <property type="match status" value="1"/>
</dbReference>
<dbReference type="Gene3D" id="3.90.550.10">
    <property type="entry name" value="Spore Coat Polysaccharide Biosynthesis Protein SpsA, Chain A"/>
    <property type="match status" value="1"/>
</dbReference>
<protein>
    <submittedName>
        <fullName evidence="3">Glycosyltransferase</fullName>
        <ecNumber evidence="3">2.4.-.-</ecNumber>
    </submittedName>
</protein>
<feature type="transmembrane region" description="Helical" evidence="2">
    <location>
        <begin position="518"/>
        <end position="543"/>
    </location>
</feature>
<dbReference type="InterPro" id="IPR050834">
    <property type="entry name" value="Glycosyltransf_2"/>
</dbReference>
<feature type="transmembrane region" description="Helical" evidence="2">
    <location>
        <begin position="621"/>
        <end position="641"/>
    </location>
</feature>
<dbReference type="PANTHER" id="PTHR43685:SF3">
    <property type="entry name" value="SLR2126 PROTEIN"/>
    <property type="match status" value="1"/>
</dbReference>
<dbReference type="RefSeq" id="WP_386675740.1">
    <property type="nucleotide sequence ID" value="NZ_JBHLTG010000010.1"/>
</dbReference>
<evidence type="ECO:0000256" key="1">
    <source>
        <dbReference type="SAM" id="MobiDB-lite"/>
    </source>
</evidence>
<keyword evidence="2" id="KW-1133">Transmembrane helix</keyword>
<feature type="transmembrane region" description="Helical" evidence="2">
    <location>
        <begin position="439"/>
        <end position="457"/>
    </location>
</feature>
<feature type="transmembrane region" description="Helical" evidence="2">
    <location>
        <begin position="555"/>
        <end position="574"/>
    </location>
</feature>
<dbReference type="EMBL" id="JBHLTG010000010">
    <property type="protein sequence ID" value="MFC0682068.1"/>
    <property type="molecule type" value="Genomic_DNA"/>
</dbReference>
<comment type="caution">
    <text evidence="3">The sequence shown here is derived from an EMBL/GenBank/DDBJ whole genome shotgun (WGS) entry which is preliminary data.</text>
</comment>
<accession>A0ABV6RYL4</accession>
<feature type="transmembrane region" description="Helical" evidence="2">
    <location>
        <begin position="679"/>
        <end position="702"/>
    </location>
</feature>
<feature type="region of interest" description="Disordered" evidence="1">
    <location>
        <begin position="916"/>
        <end position="938"/>
    </location>
</feature>
<keyword evidence="3" id="KW-0808">Transferase</keyword>
<dbReference type="EC" id="2.4.-.-" evidence="3"/>
<reference evidence="3 4" key="1">
    <citation type="submission" date="2024-09" db="EMBL/GenBank/DDBJ databases">
        <authorList>
            <person name="Sun Q."/>
            <person name="Mori K."/>
        </authorList>
    </citation>
    <scope>NUCLEOTIDE SEQUENCE [LARGE SCALE GENOMIC DNA]</scope>
    <source>
        <strain evidence="3 4">KCTC 23076</strain>
    </source>
</reference>
<dbReference type="InterPro" id="IPR029044">
    <property type="entry name" value="Nucleotide-diphossugar_trans"/>
</dbReference>
<evidence type="ECO:0000313" key="3">
    <source>
        <dbReference type="EMBL" id="MFC0682068.1"/>
    </source>
</evidence>
<evidence type="ECO:0000256" key="2">
    <source>
        <dbReference type="SAM" id="Phobius"/>
    </source>
</evidence>
<feature type="transmembrane region" description="Helical" evidence="2">
    <location>
        <begin position="463"/>
        <end position="485"/>
    </location>
</feature>
<proteinExistence type="predicted"/>
<keyword evidence="2" id="KW-0812">Transmembrane</keyword>
<keyword evidence="2" id="KW-0472">Membrane</keyword>